<dbReference type="SUPFAM" id="SSF55785">
    <property type="entry name" value="PYP-like sensor domain (PAS domain)"/>
    <property type="match status" value="1"/>
</dbReference>
<dbReference type="Gene3D" id="1.10.287.130">
    <property type="match status" value="1"/>
</dbReference>
<evidence type="ECO:0000256" key="8">
    <source>
        <dbReference type="ARBA" id="ARBA00022777"/>
    </source>
</evidence>
<sequence length="1013" mass="111563">MVHQTQTTAVLESERPDDASQSTITSLPTPTVAAAAESPEVGATTSIPETATDAASASPESSTDSVPQPPPSSKTPIPPPETRTEVLENFFKFCPVFMTIIDMAEWTVDNDTREEVPRWLTDSTHADHAMVTVTAEAAALLKALPESEVAPRFKFSPVPEPEGVDPFPTVVGVTKDAGAESKPAGLDDVVIRGIPIDTTGPLDRSSEAEPASPSPSPPRPSPGPSSIADTCAAELRTRSSKHYDYRGVHFNACALACYDVKDEKEVLYRWAVRDFGREESRIDFAARQMIKSKMGGGGFVTWEMDYDDIPSGPTTGASAQFPARAITCGAMYMGRSPCGKYERYMLTLRDVSEEKKMLHRLKESEKRLGVVIEATNDGVWEFWPQTGERRFSRGFTRMLGYEPDEYAHIHSTAHSYIITEIHPADRDNVLTFTKEMTAGRLQSDTFEIERRMLTKSGNYLWLLNRGRVLERDAEGKPTHIIGAHIDLTTRKDAELFLARQNLLLDEKNRLLDEKNAQLAKSYAELEKVNEEVALKNHLLDERNRELDEKNRELDAALRVLDERNRMLDGALQEAGEASRSKGEWMANMSHEIRTPLNGIIGLSDVLWETSLTDDQKDLLKSIRECSDGLLLIVNDVLDFSKIEAGKLSLERRPFHLARCIRSATSLLAMKAAEKGLELRTEVLEGTPEWVVGDYNRLRQVLLNIVGNAVKFTERGEVVVEVGVGGAKAEEAGQAALCKDDVTTGTGLKRIGSATSFIWTATASSSPPTTPPLPPPDQITVTSLQFRIRDTGVGISPAALTRLFQKFTQADASTSRKYGGTGLGLAISKHLVEIMDVGGQGGIDVSSEVGVGSEFLVKFCAEVWERSKEEESGDEGDEKLEMKSTKDGNEALNGSGMKKDKKEKLKLAEKVPLRILVAEDNLINQKLTRRLLFSLGYDCDMVENGVEAVNAVRAGRYELVLMDVQMPIMSGLEATKVIREEGLGKAAANSEHNSVDWFQPVIIGKYRIHTFPVH</sequence>
<dbReference type="CDD" id="cd16922">
    <property type="entry name" value="HATPase_EvgS-ArcB-TorS-like"/>
    <property type="match status" value="1"/>
</dbReference>
<organism evidence="19 20">
    <name type="scientific">Rhizophlyctis rosea</name>
    <dbReference type="NCBI Taxonomy" id="64517"/>
    <lineage>
        <taxon>Eukaryota</taxon>
        <taxon>Fungi</taxon>
        <taxon>Fungi incertae sedis</taxon>
        <taxon>Chytridiomycota</taxon>
        <taxon>Chytridiomycota incertae sedis</taxon>
        <taxon>Chytridiomycetes</taxon>
        <taxon>Rhizophlyctidales</taxon>
        <taxon>Rhizophlyctidaceae</taxon>
        <taxon>Rhizophlyctis</taxon>
    </lineage>
</organism>
<gene>
    <name evidence="19" type="ORF">HK097_002943</name>
</gene>
<dbReference type="AlphaFoldDB" id="A0AAD5X6E1"/>
<dbReference type="InterPro" id="IPR035965">
    <property type="entry name" value="PAS-like_dom_sf"/>
</dbReference>
<dbReference type="Pfam" id="PF00512">
    <property type="entry name" value="HisKA"/>
    <property type="match status" value="1"/>
</dbReference>
<dbReference type="InterPro" id="IPR005467">
    <property type="entry name" value="His_kinase_dom"/>
</dbReference>
<dbReference type="SUPFAM" id="SSF55874">
    <property type="entry name" value="ATPase domain of HSP90 chaperone/DNA topoisomerase II/histidine kinase"/>
    <property type="match status" value="1"/>
</dbReference>
<dbReference type="GO" id="GO:0005524">
    <property type="term" value="F:ATP binding"/>
    <property type="evidence" value="ECO:0007669"/>
    <property type="project" value="UniProtKB-KW"/>
</dbReference>
<keyword evidence="12" id="KW-0472">Membrane</keyword>
<dbReference type="PRINTS" id="PR00344">
    <property type="entry name" value="BCTRLSENSOR"/>
</dbReference>
<feature type="compositionally biased region" description="Basic and acidic residues" evidence="15">
    <location>
        <begin position="878"/>
        <end position="888"/>
    </location>
</feature>
<dbReference type="InterPro" id="IPR001610">
    <property type="entry name" value="PAC"/>
</dbReference>
<dbReference type="PROSITE" id="PS50113">
    <property type="entry name" value="PAC"/>
    <property type="match status" value="1"/>
</dbReference>
<evidence type="ECO:0000259" key="18">
    <source>
        <dbReference type="PROSITE" id="PS50113"/>
    </source>
</evidence>
<protein>
    <recommendedName>
        <fullName evidence="3">histidine kinase</fullName>
        <ecNumber evidence="3">2.7.13.3</ecNumber>
    </recommendedName>
</protein>
<evidence type="ECO:0000256" key="7">
    <source>
        <dbReference type="ARBA" id="ARBA00022741"/>
    </source>
</evidence>
<feature type="domain" description="Histidine kinase" evidence="16">
    <location>
        <begin position="587"/>
        <end position="862"/>
    </location>
</feature>
<dbReference type="NCBIfam" id="TIGR00229">
    <property type="entry name" value="sensory_box"/>
    <property type="match status" value="1"/>
</dbReference>
<dbReference type="GO" id="GO:0000155">
    <property type="term" value="F:phosphorelay sensor kinase activity"/>
    <property type="evidence" value="ECO:0007669"/>
    <property type="project" value="InterPro"/>
</dbReference>
<feature type="compositionally biased region" description="Polar residues" evidence="15">
    <location>
        <begin position="43"/>
        <end position="64"/>
    </location>
</feature>
<dbReference type="InterPro" id="IPR013655">
    <property type="entry name" value="PAS_fold_3"/>
</dbReference>
<dbReference type="InterPro" id="IPR001789">
    <property type="entry name" value="Sig_transdc_resp-reg_receiver"/>
</dbReference>
<dbReference type="Pfam" id="PF00072">
    <property type="entry name" value="Response_reg"/>
    <property type="match status" value="1"/>
</dbReference>
<keyword evidence="20" id="KW-1185">Reference proteome</keyword>
<evidence type="ECO:0000256" key="10">
    <source>
        <dbReference type="ARBA" id="ARBA00022989"/>
    </source>
</evidence>
<dbReference type="Pfam" id="PF08447">
    <property type="entry name" value="PAS_3"/>
    <property type="match status" value="1"/>
</dbReference>
<evidence type="ECO:0000256" key="11">
    <source>
        <dbReference type="ARBA" id="ARBA00023012"/>
    </source>
</evidence>
<dbReference type="PANTHER" id="PTHR45339">
    <property type="entry name" value="HYBRID SIGNAL TRANSDUCTION HISTIDINE KINASE J"/>
    <property type="match status" value="1"/>
</dbReference>
<evidence type="ECO:0000256" key="9">
    <source>
        <dbReference type="ARBA" id="ARBA00022840"/>
    </source>
</evidence>
<keyword evidence="5" id="KW-0808">Transferase</keyword>
<keyword evidence="6" id="KW-0812">Transmembrane</keyword>
<dbReference type="Gene3D" id="3.30.450.20">
    <property type="entry name" value="PAS domain"/>
    <property type="match status" value="1"/>
</dbReference>
<evidence type="ECO:0000259" key="17">
    <source>
        <dbReference type="PROSITE" id="PS50110"/>
    </source>
</evidence>
<dbReference type="CDD" id="cd00130">
    <property type="entry name" value="PAS"/>
    <property type="match status" value="1"/>
</dbReference>
<evidence type="ECO:0000256" key="3">
    <source>
        <dbReference type="ARBA" id="ARBA00012438"/>
    </source>
</evidence>
<dbReference type="InterPro" id="IPR000700">
    <property type="entry name" value="PAS-assoc_C"/>
</dbReference>
<dbReference type="InterPro" id="IPR004358">
    <property type="entry name" value="Sig_transdc_His_kin-like_C"/>
</dbReference>
<dbReference type="PANTHER" id="PTHR45339:SF1">
    <property type="entry name" value="HYBRID SIGNAL TRANSDUCTION HISTIDINE KINASE J"/>
    <property type="match status" value="1"/>
</dbReference>
<feature type="compositionally biased region" description="Polar residues" evidence="15">
    <location>
        <begin position="19"/>
        <end position="29"/>
    </location>
</feature>
<dbReference type="GO" id="GO:0016020">
    <property type="term" value="C:membrane"/>
    <property type="evidence" value="ECO:0007669"/>
    <property type="project" value="UniProtKB-SubCell"/>
</dbReference>
<dbReference type="EMBL" id="JADGJD010000167">
    <property type="protein sequence ID" value="KAJ3053974.1"/>
    <property type="molecule type" value="Genomic_DNA"/>
</dbReference>
<keyword evidence="14" id="KW-0175">Coiled coil</keyword>
<feature type="region of interest" description="Disordered" evidence="15">
    <location>
        <begin position="866"/>
        <end position="902"/>
    </location>
</feature>
<dbReference type="SMART" id="SM00387">
    <property type="entry name" value="HATPase_c"/>
    <property type="match status" value="1"/>
</dbReference>
<dbReference type="SUPFAM" id="SSF52172">
    <property type="entry name" value="CheY-like"/>
    <property type="match status" value="1"/>
</dbReference>
<name>A0AAD5X6E1_9FUNG</name>
<keyword evidence="9" id="KW-0067">ATP-binding</keyword>
<dbReference type="CDD" id="cd00082">
    <property type="entry name" value="HisKA"/>
    <property type="match status" value="1"/>
</dbReference>
<evidence type="ECO:0000313" key="20">
    <source>
        <dbReference type="Proteomes" id="UP001212841"/>
    </source>
</evidence>
<dbReference type="Gene3D" id="3.30.565.10">
    <property type="entry name" value="Histidine kinase-like ATPase, C-terminal domain"/>
    <property type="match status" value="1"/>
</dbReference>
<keyword evidence="4 13" id="KW-0597">Phosphoprotein</keyword>
<dbReference type="InterPro" id="IPR036890">
    <property type="entry name" value="HATPase_C_sf"/>
</dbReference>
<comment type="caution">
    <text evidence="19">The sequence shown here is derived from an EMBL/GenBank/DDBJ whole genome shotgun (WGS) entry which is preliminary data.</text>
</comment>
<comment type="catalytic activity">
    <reaction evidence="1">
        <text>ATP + protein L-histidine = ADP + protein N-phospho-L-histidine.</text>
        <dbReference type="EC" id="2.7.13.3"/>
    </reaction>
</comment>
<keyword evidence="7" id="KW-0547">Nucleotide-binding</keyword>
<dbReference type="SMART" id="SM00086">
    <property type="entry name" value="PAC"/>
    <property type="match status" value="1"/>
</dbReference>
<dbReference type="CDD" id="cd17546">
    <property type="entry name" value="REC_hyHK_CKI1_RcsC-like"/>
    <property type="match status" value="1"/>
</dbReference>
<reference evidence="19" key="1">
    <citation type="submission" date="2020-05" db="EMBL/GenBank/DDBJ databases">
        <title>Phylogenomic resolution of chytrid fungi.</title>
        <authorList>
            <person name="Stajich J.E."/>
            <person name="Amses K."/>
            <person name="Simmons R."/>
            <person name="Seto K."/>
            <person name="Myers J."/>
            <person name="Bonds A."/>
            <person name="Quandt C.A."/>
            <person name="Barry K."/>
            <person name="Liu P."/>
            <person name="Grigoriev I."/>
            <person name="Longcore J.E."/>
            <person name="James T.Y."/>
        </authorList>
    </citation>
    <scope>NUCLEOTIDE SEQUENCE</scope>
    <source>
        <strain evidence="19">JEL0318</strain>
    </source>
</reference>
<dbReference type="InterPro" id="IPR000014">
    <property type="entry name" value="PAS"/>
</dbReference>
<evidence type="ECO:0000259" key="16">
    <source>
        <dbReference type="PROSITE" id="PS50109"/>
    </source>
</evidence>
<dbReference type="SMART" id="SM00448">
    <property type="entry name" value="REC"/>
    <property type="match status" value="1"/>
</dbReference>
<dbReference type="PROSITE" id="PS50109">
    <property type="entry name" value="HIS_KIN"/>
    <property type="match status" value="1"/>
</dbReference>
<dbReference type="SMART" id="SM00388">
    <property type="entry name" value="HisKA"/>
    <property type="match status" value="1"/>
</dbReference>
<feature type="compositionally biased region" description="Polar residues" evidence="15">
    <location>
        <begin position="1"/>
        <end position="10"/>
    </location>
</feature>
<evidence type="ECO:0000256" key="4">
    <source>
        <dbReference type="ARBA" id="ARBA00022553"/>
    </source>
</evidence>
<feature type="domain" description="Response regulatory" evidence="17">
    <location>
        <begin position="913"/>
        <end position="1013"/>
    </location>
</feature>
<dbReference type="InterPro" id="IPR003661">
    <property type="entry name" value="HisK_dim/P_dom"/>
</dbReference>
<evidence type="ECO:0000256" key="12">
    <source>
        <dbReference type="ARBA" id="ARBA00023136"/>
    </source>
</evidence>
<dbReference type="InterPro" id="IPR011006">
    <property type="entry name" value="CheY-like_superfamily"/>
</dbReference>
<evidence type="ECO:0000256" key="15">
    <source>
        <dbReference type="SAM" id="MobiDB-lite"/>
    </source>
</evidence>
<feature type="region of interest" description="Disordered" evidence="15">
    <location>
        <begin position="197"/>
        <end position="228"/>
    </location>
</feature>
<dbReference type="EC" id="2.7.13.3" evidence="3"/>
<feature type="domain" description="PAC" evidence="18">
    <location>
        <begin position="446"/>
        <end position="499"/>
    </location>
</feature>
<dbReference type="FunFam" id="1.10.287.130:FF:000004">
    <property type="entry name" value="Ethylene receptor 1"/>
    <property type="match status" value="1"/>
</dbReference>
<dbReference type="Proteomes" id="UP001212841">
    <property type="component" value="Unassembled WGS sequence"/>
</dbReference>
<evidence type="ECO:0000313" key="19">
    <source>
        <dbReference type="EMBL" id="KAJ3053974.1"/>
    </source>
</evidence>
<dbReference type="SUPFAM" id="SSF47384">
    <property type="entry name" value="Homodimeric domain of signal transducing histidine kinase"/>
    <property type="match status" value="1"/>
</dbReference>
<keyword evidence="11" id="KW-0902">Two-component regulatory system</keyword>
<accession>A0AAD5X6E1</accession>
<dbReference type="InterPro" id="IPR003594">
    <property type="entry name" value="HATPase_dom"/>
</dbReference>
<dbReference type="Pfam" id="PF02518">
    <property type="entry name" value="HATPase_c"/>
    <property type="match status" value="1"/>
</dbReference>
<feature type="modified residue" description="4-aspartylphosphate" evidence="13">
    <location>
        <position position="962"/>
    </location>
</feature>
<keyword evidence="8" id="KW-0418">Kinase</keyword>
<feature type="coiled-coil region" evidence="14">
    <location>
        <begin position="497"/>
        <end position="566"/>
    </location>
</feature>
<dbReference type="Gene3D" id="3.40.50.2300">
    <property type="match status" value="1"/>
</dbReference>
<evidence type="ECO:0000256" key="2">
    <source>
        <dbReference type="ARBA" id="ARBA00004370"/>
    </source>
</evidence>
<evidence type="ECO:0000256" key="14">
    <source>
        <dbReference type="SAM" id="Coils"/>
    </source>
</evidence>
<comment type="subcellular location">
    <subcellularLocation>
        <location evidence="2">Membrane</location>
    </subcellularLocation>
</comment>
<evidence type="ECO:0000256" key="13">
    <source>
        <dbReference type="PROSITE-ProRule" id="PRU00169"/>
    </source>
</evidence>
<dbReference type="InterPro" id="IPR036097">
    <property type="entry name" value="HisK_dim/P_sf"/>
</dbReference>
<keyword evidence="10" id="KW-1133">Transmembrane helix</keyword>
<feature type="compositionally biased region" description="Pro residues" evidence="15">
    <location>
        <begin position="212"/>
        <end position="223"/>
    </location>
</feature>
<feature type="region of interest" description="Disordered" evidence="15">
    <location>
        <begin position="1"/>
        <end position="82"/>
    </location>
</feature>
<evidence type="ECO:0000256" key="5">
    <source>
        <dbReference type="ARBA" id="ARBA00022679"/>
    </source>
</evidence>
<dbReference type="PROSITE" id="PS50110">
    <property type="entry name" value="RESPONSE_REGULATORY"/>
    <property type="match status" value="1"/>
</dbReference>
<proteinExistence type="predicted"/>
<evidence type="ECO:0000256" key="1">
    <source>
        <dbReference type="ARBA" id="ARBA00000085"/>
    </source>
</evidence>
<evidence type="ECO:0000256" key="6">
    <source>
        <dbReference type="ARBA" id="ARBA00022692"/>
    </source>
</evidence>
<feature type="compositionally biased region" description="Pro residues" evidence="15">
    <location>
        <begin position="67"/>
        <end position="81"/>
    </location>
</feature>